<proteinExistence type="inferred from homology"/>
<dbReference type="EMBL" id="FOYD01000001">
    <property type="protein sequence ID" value="SFQ60981.1"/>
    <property type="molecule type" value="Genomic_DNA"/>
</dbReference>
<evidence type="ECO:0000313" key="5">
    <source>
        <dbReference type="Proteomes" id="UP000242815"/>
    </source>
</evidence>
<evidence type="ECO:0000256" key="2">
    <source>
        <dbReference type="HAMAP-Rule" id="MF_00612"/>
    </source>
</evidence>
<dbReference type="PANTHER" id="PTHR33747">
    <property type="entry name" value="UPF0225 PROTEIN SCO1677"/>
    <property type="match status" value="1"/>
</dbReference>
<dbReference type="InterPro" id="IPR032710">
    <property type="entry name" value="NTF2-like_dom_sf"/>
</dbReference>
<dbReference type="OrthoDB" id="21421at2"/>
<comment type="similarity">
    <text evidence="1 2">Belongs to the UPF0225 family.</text>
</comment>
<evidence type="ECO:0000313" key="4">
    <source>
        <dbReference type="EMBL" id="SFQ60981.1"/>
    </source>
</evidence>
<dbReference type="InterPro" id="IPR048469">
    <property type="entry name" value="YchJ-like_M"/>
</dbReference>
<dbReference type="Proteomes" id="UP000242815">
    <property type="component" value="Unassembled WGS sequence"/>
</dbReference>
<dbReference type="RefSeq" id="WP_090536410.1">
    <property type="nucleotide sequence ID" value="NZ_FOYD01000001.1"/>
</dbReference>
<dbReference type="AlphaFoldDB" id="A0A1I5ZWW4"/>
<dbReference type="Gene3D" id="3.10.450.50">
    <property type="match status" value="1"/>
</dbReference>
<dbReference type="SUPFAM" id="SSF103642">
    <property type="entry name" value="Sec-C motif"/>
    <property type="match status" value="1"/>
</dbReference>
<sequence length="159" mass="17924">MLASQPDMPCPCGDGRPYADCCQPLHQGRRAAGAGRLMRSRYSAYVLGLIDYLVQTTLPAQQALLDRQAMEQWSRESEWLGLEVTEDAPDGDTASRARVSFVARWADPDGTRHSHLERSEFCQLDGRWYFIDPNHPLSVGRNDPCPCGSGRKFKQCCRY</sequence>
<dbReference type="NCBIfam" id="NF002486">
    <property type="entry name" value="PRK01752.1"/>
    <property type="match status" value="1"/>
</dbReference>
<feature type="domain" description="YchJ-like middle NTF2-like" evidence="3">
    <location>
        <begin position="34"/>
        <end position="132"/>
    </location>
</feature>
<name>A0A1I5ZWW4_9GAMM</name>
<dbReference type="NCBIfam" id="NF001213">
    <property type="entry name" value="PRK00183.1"/>
    <property type="match status" value="1"/>
</dbReference>
<dbReference type="PANTHER" id="PTHR33747:SF1">
    <property type="entry name" value="ADENYLATE CYCLASE-ASSOCIATED CAP C-TERMINAL DOMAIN-CONTAINING PROTEIN"/>
    <property type="match status" value="1"/>
</dbReference>
<evidence type="ECO:0000259" key="3">
    <source>
        <dbReference type="Pfam" id="PF17775"/>
    </source>
</evidence>
<dbReference type="HAMAP" id="MF_00612">
    <property type="entry name" value="UPF0225"/>
    <property type="match status" value="1"/>
</dbReference>
<accession>A0A1I5ZWW4</accession>
<dbReference type="STRING" id="1002526.SAMN05216578_101380"/>
<organism evidence="4 5">
    <name type="scientific">Halopseudomonas formosensis</name>
    <dbReference type="NCBI Taxonomy" id="1002526"/>
    <lineage>
        <taxon>Bacteria</taxon>
        <taxon>Pseudomonadati</taxon>
        <taxon>Pseudomonadota</taxon>
        <taxon>Gammaproteobacteria</taxon>
        <taxon>Pseudomonadales</taxon>
        <taxon>Pseudomonadaceae</taxon>
        <taxon>Halopseudomonas</taxon>
    </lineage>
</organism>
<protein>
    <recommendedName>
        <fullName evidence="2">UPF0225 protein SAMN05216578_101380</fullName>
    </recommendedName>
</protein>
<dbReference type="InterPro" id="IPR023006">
    <property type="entry name" value="YchJ-like"/>
</dbReference>
<gene>
    <name evidence="4" type="ORF">SAMN05216578_101380</name>
</gene>
<dbReference type="NCBIfam" id="NF002449">
    <property type="entry name" value="PRK01617.1"/>
    <property type="match status" value="1"/>
</dbReference>
<evidence type="ECO:0000256" key="1">
    <source>
        <dbReference type="ARBA" id="ARBA00010839"/>
    </source>
</evidence>
<dbReference type="SUPFAM" id="SSF54427">
    <property type="entry name" value="NTF2-like"/>
    <property type="match status" value="1"/>
</dbReference>
<dbReference type="InterPro" id="IPR004027">
    <property type="entry name" value="SEC_C_motif"/>
</dbReference>
<reference evidence="4 5" key="1">
    <citation type="submission" date="2016-10" db="EMBL/GenBank/DDBJ databases">
        <authorList>
            <person name="de Groot N.N."/>
        </authorList>
    </citation>
    <scope>NUCLEOTIDE SEQUENCE [LARGE SCALE GENOMIC DNA]</scope>
    <source>
        <strain evidence="4 5">JCM 18415</strain>
    </source>
</reference>
<dbReference type="Pfam" id="PF02810">
    <property type="entry name" value="SEC-C"/>
    <property type="match status" value="1"/>
</dbReference>
<dbReference type="Pfam" id="PF17775">
    <property type="entry name" value="YchJ_M-like"/>
    <property type="match status" value="1"/>
</dbReference>